<sequence length="95" mass="10279">MIDVAGGDHVFLAKEPVMAGQTLRLRRNTDGPPVLSIAQMPPLVQIWRGGKIESKKMAVWTATKIQACVALGIQRAKRGLYTGICGYPIFGLGED</sequence>
<dbReference type="EMBL" id="AZHW01000754">
    <property type="protein sequence ID" value="ETW96711.1"/>
    <property type="molecule type" value="Genomic_DNA"/>
</dbReference>
<comment type="caution">
    <text evidence="1">The sequence shown here is derived from an EMBL/GenBank/DDBJ whole genome shotgun (WGS) entry which is preliminary data.</text>
</comment>
<dbReference type="Proteomes" id="UP000019141">
    <property type="component" value="Unassembled WGS sequence"/>
</dbReference>
<proteinExistence type="predicted"/>
<dbReference type="HOGENOM" id="CLU_2367607_0_0_7"/>
<organism evidence="1 2">
    <name type="scientific">Entotheonella factor</name>
    <dbReference type="NCBI Taxonomy" id="1429438"/>
    <lineage>
        <taxon>Bacteria</taxon>
        <taxon>Pseudomonadati</taxon>
        <taxon>Nitrospinota/Tectimicrobiota group</taxon>
        <taxon>Candidatus Tectimicrobiota</taxon>
        <taxon>Candidatus Entotheonellia</taxon>
        <taxon>Candidatus Entotheonellales</taxon>
        <taxon>Candidatus Entotheonellaceae</taxon>
        <taxon>Candidatus Entotheonella</taxon>
    </lineage>
</organism>
<gene>
    <name evidence="1" type="ORF">ETSY1_25495</name>
</gene>
<reference evidence="1 2" key="1">
    <citation type="journal article" date="2014" name="Nature">
        <title>An environmental bacterial taxon with a large and distinct metabolic repertoire.</title>
        <authorList>
            <person name="Wilson M.C."/>
            <person name="Mori T."/>
            <person name="Ruckert C."/>
            <person name="Uria A.R."/>
            <person name="Helf M.J."/>
            <person name="Takada K."/>
            <person name="Gernert C."/>
            <person name="Steffens U.A."/>
            <person name="Heycke N."/>
            <person name="Schmitt S."/>
            <person name="Rinke C."/>
            <person name="Helfrich E.J."/>
            <person name="Brachmann A.O."/>
            <person name="Gurgui C."/>
            <person name="Wakimoto T."/>
            <person name="Kracht M."/>
            <person name="Crusemann M."/>
            <person name="Hentschel U."/>
            <person name="Abe I."/>
            <person name="Matsunaga S."/>
            <person name="Kalinowski J."/>
            <person name="Takeyama H."/>
            <person name="Piel J."/>
        </authorList>
    </citation>
    <scope>NUCLEOTIDE SEQUENCE [LARGE SCALE GENOMIC DNA]</scope>
    <source>
        <strain evidence="2">TSY1</strain>
    </source>
</reference>
<accession>W4LH98</accession>
<protein>
    <submittedName>
        <fullName evidence="1">Uncharacterized protein</fullName>
    </submittedName>
</protein>
<evidence type="ECO:0000313" key="1">
    <source>
        <dbReference type="EMBL" id="ETW96711.1"/>
    </source>
</evidence>
<dbReference type="AlphaFoldDB" id="W4LH98"/>
<evidence type="ECO:0000313" key="2">
    <source>
        <dbReference type="Proteomes" id="UP000019141"/>
    </source>
</evidence>
<name>W4LH98_ENTF1</name>
<keyword evidence="2" id="KW-1185">Reference proteome</keyword>